<dbReference type="Proteomes" id="UP001152799">
    <property type="component" value="Chromosome 10"/>
</dbReference>
<gene>
    <name evidence="3" type="ORF">CEUTPL_LOCUS2089</name>
</gene>
<keyword evidence="4" id="KW-1185">Reference proteome</keyword>
<feature type="chain" id="PRO_5040344074" evidence="2">
    <location>
        <begin position="18"/>
        <end position="127"/>
    </location>
</feature>
<accession>A0A9N9Q9N6</accession>
<proteinExistence type="predicted"/>
<feature type="compositionally biased region" description="Low complexity" evidence="1">
    <location>
        <begin position="103"/>
        <end position="127"/>
    </location>
</feature>
<evidence type="ECO:0000256" key="2">
    <source>
        <dbReference type="SAM" id="SignalP"/>
    </source>
</evidence>
<feature type="signal peptide" evidence="2">
    <location>
        <begin position="1"/>
        <end position="17"/>
    </location>
</feature>
<sequence>MQKVLFVVLIALAGCFCWEEEIEKSTRPPLLCLIACPKCPPITCPEGTKVGYYSSVCQCCPTCVISEGDDCPWTGPEPPSGKVRCEVYTECCEGVCTKGDCVTESTSESTESTDSSTTEPSTTTDSE</sequence>
<organism evidence="3 4">
    <name type="scientific">Ceutorhynchus assimilis</name>
    <name type="common">cabbage seed weevil</name>
    <dbReference type="NCBI Taxonomy" id="467358"/>
    <lineage>
        <taxon>Eukaryota</taxon>
        <taxon>Metazoa</taxon>
        <taxon>Ecdysozoa</taxon>
        <taxon>Arthropoda</taxon>
        <taxon>Hexapoda</taxon>
        <taxon>Insecta</taxon>
        <taxon>Pterygota</taxon>
        <taxon>Neoptera</taxon>
        <taxon>Endopterygota</taxon>
        <taxon>Coleoptera</taxon>
        <taxon>Polyphaga</taxon>
        <taxon>Cucujiformia</taxon>
        <taxon>Curculionidae</taxon>
        <taxon>Ceutorhynchinae</taxon>
        <taxon>Ceutorhynchus</taxon>
    </lineage>
</organism>
<reference evidence="3" key="1">
    <citation type="submission" date="2022-01" db="EMBL/GenBank/DDBJ databases">
        <authorList>
            <person name="King R."/>
        </authorList>
    </citation>
    <scope>NUCLEOTIDE SEQUENCE</scope>
</reference>
<dbReference type="EMBL" id="OU892286">
    <property type="protein sequence ID" value="CAG9761384.1"/>
    <property type="molecule type" value="Genomic_DNA"/>
</dbReference>
<protein>
    <submittedName>
        <fullName evidence="3">Uncharacterized protein</fullName>
    </submittedName>
</protein>
<evidence type="ECO:0000256" key="1">
    <source>
        <dbReference type="SAM" id="MobiDB-lite"/>
    </source>
</evidence>
<evidence type="ECO:0000313" key="4">
    <source>
        <dbReference type="Proteomes" id="UP001152799"/>
    </source>
</evidence>
<dbReference type="AlphaFoldDB" id="A0A9N9Q9N6"/>
<feature type="region of interest" description="Disordered" evidence="1">
    <location>
        <begin position="100"/>
        <end position="127"/>
    </location>
</feature>
<name>A0A9N9Q9N6_9CUCU</name>
<dbReference type="PROSITE" id="PS51257">
    <property type="entry name" value="PROKAR_LIPOPROTEIN"/>
    <property type="match status" value="1"/>
</dbReference>
<keyword evidence="2" id="KW-0732">Signal</keyword>
<evidence type="ECO:0000313" key="3">
    <source>
        <dbReference type="EMBL" id="CAG9761384.1"/>
    </source>
</evidence>